<feature type="domain" description="Metallo-beta-lactamase" evidence="1">
    <location>
        <begin position="10"/>
        <end position="115"/>
    </location>
</feature>
<dbReference type="InterPro" id="IPR036866">
    <property type="entry name" value="RibonucZ/Hydroxyglut_hydro"/>
</dbReference>
<accession>A0A380TJ63</accession>
<dbReference type="InterPro" id="IPR052159">
    <property type="entry name" value="Competence_DNA_uptake"/>
</dbReference>
<dbReference type="Pfam" id="PF00753">
    <property type="entry name" value="Lactamase_B"/>
    <property type="match status" value="1"/>
</dbReference>
<dbReference type="PANTHER" id="PTHR30619:SF1">
    <property type="entry name" value="RECOMBINATION PROTEIN 2"/>
    <property type="match status" value="1"/>
</dbReference>
<gene>
    <name evidence="2" type="ORF">DF3PB_50011</name>
</gene>
<evidence type="ECO:0000259" key="1">
    <source>
        <dbReference type="Pfam" id="PF00753"/>
    </source>
</evidence>
<dbReference type="InterPro" id="IPR001279">
    <property type="entry name" value="Metallo-B-lactamas"/>
</dbReference>
<reference evidence="2" key="1">
    <citation type="submission" date="2018-07" db="EMBL/GenBank/DDBJ databases">
        <authorList>
            <person name="Quirk P.G."/>
            <person name="Krulwich T.A."/>
        </authorList>
    </citation>
    <scope>NUCLEOTIDE SEQUENCE</scope>
</reference>
<organism evidence="2">
    <name type="scientific">metagenome</name>
    <dbReference type="NCBI Taxonomy" id="256318"/>
    <lineage>
        <taxon>unclassified sequences</taxon>
        <taxon>metagenomes</taxon>
    </lineage>
</organism>
<dbReference type="SUPFAM" id="SSF56281">
    <property type="entry name" value="Metallo-hydrolase/oxidoreductase"/>
    <property type="match status" value="1"/>
</dbReference>
<protein>
    <submittedName>
        <fullName evidence="2">F39</fullName>
    </submittedName>
</protein>
<proteinExistence type="predicted"/>
<dbReference type="AlphaFoldDB" id="A0A380TJ63"/>
<dbReference type="PANTHER" id="PTHR30619">
    <property type="entry name" value="DNA INTERNALIZATION/COMPETENCE PROTEIN COMEC/REC2"/>
    <property type="match status" value="1"/>
</dbReference>
<dbReference type="EMBL" id="UIDG01000445">
    <property type="protein sequence ID" value="SUS07741.1"/>
    <property type="molecule type" value="Genomic_DNA"/>
</dbReference>
<evidence type="ECO:0000313" key="2">
    <source>
        <dbReference type="EMBL" id="SUS07741.1"/>
    </source>
</evidence>
<name>A0A380TJ63_9ZZZZ</name>
<sequence length="387" mass="42997">MMTTLAFFPVGNGDMTLIELESGRTILIDMNIRAAADDPNDPTPDVAGLLRKRLKRDRQGRLYLDALLISHPHQDHCAGLQEHFHLGPPGEWSTKTDKILVREIWSSPMVFRRASRDNVLCEDAQAFNSEARRRVKRFRDSRGAVGDGDRILILGEDEDGKTDDVGPILIKVDEVFSRVNGEYDWSISARLLAPLPRSDDEGEEEVLAKNESSTILQFSFTGASNPDKGRFLSGGDAEVAIWERLWQRHWTQPDRLSYDILQAPHHCSWHSLSYDSWSELGEDAEVCSDARSALAQARPGAVIVASSEPIKDDDNDPPCIRAKREYEAIVANVRGSFKCVGESPSEDAPEVMEFEIGQYGPRPKTKLMKAAAVLGTGVVGRQPLPHG</sequence>
<dbReference type="Gene3D" id="3.60.15.10">
    <property type="entry name" value="Ribonuclease Z/Hydroxyacylglutathione hydrolase-like"/>
    <property type="match status" value="1"/>
</dbReference>